<keyword evidence="6 8" id="KW-1133">Transmembrane helix</keyword>
<dbReference type="PROSITE" id="PS50929">
    <property type="entry name" value="ABC_TM1F"/>
    <property type="match status" value="1"/>
</dbReference>
<feature type="transmembrane region" description="Helical" evidence="8">
    <location>
        <begin position="229"/>
        <end position="252"/>
    </location>
</feature>
<evidence type="ECO:0000256" key="7">
    <source>
        <dbReference type="ARBA" id="ARBA00023136"/>
    </source>
</evidence>
<dbReference type="RefSeq" id="WP_116047960.1">
    <property type="nucleotide sequence ID" value="NZ_QUBQ01000004.1"/>
</dbReference>
<evidence type="ECO:0000313" key="12">
    <source>
        <dbReference type="Proteomes" id="UP000261905"/>
    </source>
</evidence>
<dbReference type="InterPro" id="IPR036640">
    <property type="entry name" value="ABC1_TM_sf"/>
</dbReference>
<dbReference type="PROSITE" id="PS00211">
    <property type="entry name" value="ABC_TRANSPORTER_1"/>
    <property type="match status" value="1"/>
</dbReference>
<proteinExistence type="predicted"/>
<keyword evidence="12" id="KW-1185">Reference proteome</keyword>
<feature type="domain" description="ABC transmembrane type-1" evidence="10">
    <location>
        <begin position="20"/>
        <end position="402"/>
    </location>
</feature>
<dbReference type="InterPro" id="IPR017871">
    <property type="entry name" value="ABC_transporter-like_CS"/>
</dbReference>
<evidence type="ECO:0000256" key="5">
    <source>
        <dbReference type="ARBA" id="ARBA00022840"/>
    </source>
</evidence>
<dbReference type="OrthoDB" id="9770415at2"/>
<feature type="domain" description="ABC transporter" evidence="9">
    <location>
        <begin position="433"/>
        <end position="669"/>
    </location>
</feature>
<dbReference type="Proteomes" id="UP000261905">
    <property type="component" value="Unassembled WGS sequence"/>
</dbReference>
<dbReference type="CDD" id="cd18544">
    <property type="entry name" value="ABC_6TM_TmrA_like"/>
    <property type="match status" value="1"/>
</dbReference>
<evidence type="ECO:0000259" key="9">
    <source>
        <dbReference type="PROSITE" id="PS50893"/>
    </source>
</evidence>
<dbReference type="GO" id="GO:0005886">
    <property type="term" value="C:plasma membrane"/>
    <property type="evidence" value="ECO:0007669"/>
    <property type="project" value="UniProtKB-SubCell"/>
</dbReference>
<dbReference type="Gene3D" id="3.40.50.300">
    <property type="entry name" value="P-loop containing nucleotide triphosphate hydrolases"/>
    <property type="match status" value="1"/>
</dbReference>
<protein>
    <submittedName>
        <fullName evidence="11">ABC transporter ATP-binding protein</fullName>
    </submittedName>
</protein>
<evidence type="ECO:0000256" key="8">
    <source>
        <dbReference type="SAM" id="Phobius"/>
    </source>
</evidence>
<dbReference type="SMART" id="SM00382">
    <property type="entry name" value="AAA"/>
    <property type="match status" value="1"/>
</dbReference>
<dbReference type="InterPro" id="IPR003439">
    <property type="entry name" value="ABC_transporter-like_ATP-bd"/>
</dbReference>
<gene>
    <name evidence="11" type="ORF">DX130_18675</name>
</gene>
<dbReference type="GO" id="GO:0016887">
    <property type="term" value="F:ATP hydrolysis activity"/>
    <property type="evidence" value="ECO:0007669"/>
    <property type="project" value="InterPro"/>
</dbReference>
<keyword evidence="5 11" id="KW-0067">ATP-binding</keyword>
<dbReference type="PANTHER" id="PTHR43394:SF1">
    <property type="entry name" value="ATP-BINDING CASSETTE SUB-FAMILY B MEMBER 10, MITOCHONDRIAL"/>
    <property type="match status" value="1"/>
</dbReference>
<dbReference type="InterPro" id="IPR011527">
    <property type="entry name" value="ABC1_TM_dom"/>
</dbReference>
<comment type="subcellular location">
    <subcellularLocation>
        <location evidence="1">Cell membrane</location>
        <topology evidence="1">Multi-pass membrane protein</topology>
    </subcellularLocation>
</comment>
<dbReference type="InterPro" id="IPR039421">
    <property type="entry name" value="Type_1_exporter"/>
</dbReference>
<comment type="caution">
    <text evidence="11">The sequence shown here is derived from an EMBL/GenBank/DDBJ whole genome shotgun (WGS) entry which is preliminary data.</text>
</comment>
<dbReference type="InterPro" id="IPR027417">
    <property type="entry name" value="P-loop_NTPase"/>
</dbReference>
<keyword evidence="2" id="KW-0813">Transport</keyword>
<keyword evidence="3 8" id="KW-0812">Transmembrane</keyword>
<evidence type="ECO:0000259" key="10">
    <source>
        <dbReference type="PROSITE" id="PS50929"/>
    </source>
</evidence>
<sequence length="677" mass="76321">MGTTGKRLFQYAMLYKKTILIALALLVLAVCAELTGPLIAKRMIDQNILGIEKKWHQIEGDQPYAVHYQDSWYKRTDRFSGEENGEKGQEVRVLQVGRSFYFLAGTLENETGKREVTGNELTVTNGITGEQSIYPVTKLTSKELYSFYEPEVPGLLVLAAIYFGLLLVVAGLTYGQRLMLQTSANRIVQKMRNDVYAHTQRLPVNYYDNLAAGQVVSRITNDTEAIRELYVGVLANFFTGTIYMVAIFGALFFLDPRLALITLPLIPLLIVWIIVYRKFAAKYNRIIRAKLSEINAMINESIQGMTIIQAFRRQKETSKEFAEMNDHYFKYQNKLLNLNSLTSHNLVNVVRNILFLIVLWMFWGGTLGTLVTVGVLFAYIDYMNRMFSPIVGIVNQLSNLETARVSAERVFKLMDEEGIDVTKGKMERYKGNVTFEDVSFAYKKEEYVLKNIDFHASQGETVALVGHTGSGKSSILNLLFRFYDIKDGKGRIVVDGRDVRDIPKQMLRQHMGIVLQDPFLFTGTIASNVSLDDPSITREKVVQALKDVGAYEMFSQLPGGIDAEVIEKGSTLSAGQRQLISFARALAFDPAILILDEATASIDTETEAIIQEALSVLKKGRTTFVIAHRLSTIRQADQILVLDRGVIVERGNHDQLMDHRGKYYAMYQLQQGSVQTA</sequence>
<accession>A0A371P884</accession>
<evidence type="ECO:0000313" key="11">
    <source>
        <dbReference type="EMBL" id="REK71748.1"/>
    </source>
</evidence>
<dbReference type="PANTHER" id="PTHR43394">
    <property type="entry name" value="ATP-DEPENDENT PERMEASE MDL1, MITOCHONDRIAL"/>
    <property type="match status" value="1"/>
</dbReference>
<dbReference type="Pfam" id="PF00005">
    <property type="entry name" value="ABC_tran"/>
    <property type="match status" value="1"/>
</dbReference>
<dbReference type="GO" id="GO:0005524">
    <property type="term" value="F:ATP binding"/>
    <property type="evidence" value="ECO:0007669"/>
    <property type="project" value="UniProtKB-KW"/>
</dbReference>
<name>A0A371P884_9BACL</name>
<dbReference type="AlphaFoldDB" id="A0A371P884"/>
<feature type="transmembrane region" description="Helical" evidence="8">
    <location>
        <begin position="353"/>
        <end position="380"/>
    </location>
</feature>
<evidence type="ECO:0000256" key="3">
    <source>
        <dbReference type="ARBA" id="ARBA00022692"/>
    </source>
</evidence>
<evidence type="ECO:0000256" key="6">
    <source>
        <dbReference type="ARBA" id="ARBA00022989"/>
    </source>
</evidence>
<feature type="transmembrane region" description="Helical" evidence="8">
    <location>
        <begin position="258"/>
        <end position="276"/>
    </location>
</feature>
<dbReference type="SUPFAM" id="SSF90123">
    <property type="entry name" value="ABC transporter transmembrane region"/>
    <property type="match status" value="1"/>
</dbReference>
<feature type="transmembrane region" description="Helical" evidence="8">
    <location>
        <begin position="152"/>
        <end position="174"/>
    </location>
</feature>
<dbReference type="GO" id="GO:0015421">
    <property type="term" value="F:ABC-type oligopeptide transporter activity"/>
    <property type="evidence" value="ECO:0007669"/>
    <property type="project" value="TreeGrafter"/>
</dbReference>
<keyword evidence="4" id="KW-0547">Nucleotide-binding</keyword>
<evidence type="ECO:0000256" key="1">
    <source>
        <dbReference type="ARBA" id="ARBA00004651"/>
    </source>
</evidence>
<reference evidence="11 12" key="1">
    <citation type="submission" date="2018-08" db="EMBL/GenBank/DDBJ databases">
        <title>Paenibacillus sp. M4BSY-1, whole genome shotgun sequence.</title>
        <authorList>
            <person name="Tuo L."/>
        </authorList>
    </citation>
    <scope>NUCLEOTIDE SEQUENCE [LARGE SCALE GENOMIC DNA]</scope>
    <source>
        <strain evidence="11 12">M4BSY-1</strain>
    </source>
</reference>
<keyword evidence="7 8" id="KW-0472">Membrane</keyword>
<evidence type="ECO:0000256" key="4">
    <source>
        <dbReference type="ARBA" id="ARBA00022741"/>
    </source>
</evidence>
<dbReference type="CDD" id="cd03254">
    <property type="entry name" value="ABCC_Glucan_exporter_like"/>
    <property type="match status" value="1"/>
</dbReference>
<dbReference type="FunFam" id="3.40.50.300:FF:000287">
    <property type="entry name" value="Multidrug ABC transporter ATP-binding protein"/>
    <property type="match status" value="1"/>
</dbReference>
<dbReference type="SUPFAM" id="SSF52540">
    <property type="entry name" value="P-loop containing nucleoside triphosphate hydrolases"/>
    <property type="match status" value="1"/>
</dbReference>
<dbReference type="Gene3D" id="1.20.1560.10">
    <property type="entry name" value="ABC transporter type 1, transmembrane domain"/>
    <property type="match status" value="1"/>
</dbReference>
<dbReference type="InterPro" id="IPR003593">
    <property type="entry name" value="AAA+_ATPase"/>
</dbReference>
<dbReference type="PROSITE" id="PS50893">
    <property type="entry name" value="ABC_TRANSPORTER_2"/>
    <property type="match status" value="1"/>
</dbReference>
<organism evidence="11 12">
    <name type="scientific">Paenibacillus paeoniae</name>
    <dbReference type="NCBI Taxonomy" id="2292705"/>
    <lineage>
        <taxon>Bacteria</taxon>
        <taxon>Bacillati</taxon>
        <taxon>Bacillota</taxon>
        <taxon>Bacilli</taxon>
        <taxon>Bacillales</taxon>
        <taxon>Paenibacillaceae</taxon>
        <taxon>Paenibacillus</taxon>
    </lineage>
</organism>
<evidence type="ECO:0000256" key="2">
    <source>
        <dbReference type="ARBA" id="ARBA00022448"/>
    </source>
</evidence>
<dbReference type="EMBL" id="QUBQ01000004">
    <property type="protein sequence ID" value="REK71748.1"/>
    <property type="molecule type" value="Genomic_DNA"/>
</dbReference>
<dbReference type="Pfam" id="PF00664">
    <property type="entry name" value="ABC_membrane"/>
    <property type="match status" value="1"/>
</dbReference>